<dbReference type="InterPro" id="IPR001576">
    <property type="entry name" value="Phosphoglycerate_kinase"/>
</dbReference>
<dbReference type="Gramene" id="rna-AYBTSS11_LOCUS12663">
    <property type="protein sequence ID" value="CAJ1947445.1"/>
    <property type="gene ID" value="gene-AYBTSS11_LOCUS12663"/>
</dbReference>
<dbReference type="SUPFAM" id="SSF53748">
    <property type="entry name" value="Phosphoglycerate kinase"/>
    <property type="match status" value="1"/>
</dbReference>
<gene>
    <name evidence="9" type="ORF">AYBTSS11_LOCUS12663</name>
</gene>
<dbReference type="GO" id="GO:0005829">
    <property type="term" value="C:cytosol"/>
    <property type="evidence" value="ECO:0007669"/>
    <property type="project" value="TreeGrafter"/>
</dbReference>
<keyword evidence="7" id="KW-0067">ATP-binding</keyword>
<organism evidence="9 10">
    <name type="scientific">Sphenostylis stenocarpa</name>
    <dbReference type="NCBI Taxonomy" id="92480"/>
    <lineage>
        <taxon>Eukaryota</taxon>
        <taxon>Viridiplantae</taxon>
        <taxon>Streptophyta</taxon>
        <taxon>Embryophyta</taxon>
        <taxon>Tracheophyta</taxon>
        <taxon>Spermatophyta</taxon>
        <taxon>Magnoliopsida</taxon>
        <taxon>eudicotyledons</taxon>
        <taxon>Gunneridae</taxon>
        <taxon>Pentapetalae</taxon>
        <taxon>rosids</taxon>
        <taxon>fabids</taxon>
        <taxon>Fabales</taxon>
        <taxon>Fabaceae</taxon>
        <taxon>Papilionoideae</taxon>
        <taxon>50 kb inversion clade</taxon>
        <taxon>NPAAA clade</taxon>
        <taxon>indigoferoid/millettioid clade</taxon>
        <taxon>Phaseoleae</taxon>
        <taxon>Sphenostylis</taxon>
    </lineage>
</organism>
<keyword evidence="10" id="KW-1185">Reference proteome</keyword>
<dbReference type="GO" id="GO:0043531">
    <property type="term" value="F:ADP binding"/>
    <property type="evidence" value="ECO:0007669"/>
    <property type="project" value="TreeGrafter"/>
</dbReference>
<evidence type="ECO:0000256" key="3">
    <source>
        <dbReference type="ARBA" id="ARBA00013061"/>
    </source>
</evidence>
<evidence type="ECO:0000256" key="1">
    <source>
        <dbReference type="ARBA" id="ARBA00001946"/>
    </source>
</evidence>
<evidence type="ECO:0000256" key="8">
    <source>
        <dbReference type="ARBA" id="ARBA00022842"/>
    </source>
</evidence>
<evidence type="ECO:0000256" key="4">
    <source>
        <dbReference type="ARBA" id="ARBA00022679"/>
    </source>
</evidence>
<dbReference type="EMBL" id="OY731401">
    <property type="protein sequence ID" value="CAJ1947445.1"/>
    <property type="molecule type" value="Genomic_DNA"/>
</dbReference>
<dbReference type="GO" id="GO:0005524">
    <property type="term" value="F:ATP binding"/>
    <property type="evidence" value="ECO:0007669"/>
    <property type="project" value="UniProtKB-KW"/>
</dbReference>
<reference evidence="9" key="1">
    <citation type="submission" date="2023-10" db="EMBL/GenBank/DDBJ databases">
        <authorList>
            <person name="Domelevo Entfellner J.-B."/>
        </authorList>
    </citation>
    <scope>NUCLEOTIDE SEQUENCE</scope>
</reference>
<accession>A0AA86S929</accession>
<name>A0AA86S929_9FABA</name>
<evidence type="ECO:0000256" key="5">
    <source>
        <dbReference type="ARBA" id="ARBA00022741"/>
    </source>
</evidence>
<comment type="cofactor">
    <cofactor evidence="1">
        <name>Mg(2+)</name>
        <dbReference type="ChEBI" id="CHEBI:18420"/>
    </cofactor>
</comment>
<dbReference type="PANTHER" id="PTHR11406">
    <property type="entry name" value="PHOSPHOGLYCERATE KINASE"/>
    <property type="match status" value="1"/>
</dbReference>
<evidence type="ECO:0000256" key="2">
    <source>
        <dbReference type="ARBA" id="ARBA00008982"/>
    </source>
</evidence>
<dbReference type="InterPro" id="IPR015824">
    <property type="entry name" value="Phosphoglycerate_kinase_N"/>
</dbReference>
<evidence type="ECO:0000313" key="10">
    <source>
        <dbReference type="Proteomes" id="UP001189624"/>
    </source>
</evidence>
<dbReference type="GO" id="GO:0006094">
    <property type="term" value="P:gluconeogenesis"/>
    <property type="evidence" value="ECO:0007669"/>
    <property type="project" value="TreeGrafter"/>
</dbReference>
<evidence type="ECO:0000256" key="7">
    <source>
        <dbReference type="ARBA" id="ARBA00022840"/>
    </source>
</evidence>
<keyword evidence="4" id="KW-0808">Transferase</keyword>
<dbReference type="AlphaFoldDB" id="A0AA86S929"/>
<evidence type="ECO:0000313" key="9">
    <source>
        <dbReference type="EMBL" id="CAJ1947445.1"/>
    </source>
</evidence>
<dbReference type="InterPro" id="IPR036043">
    <property type="entry name" value="Phosphoglycerate_kinase_sf"/>
</dbReference>
<dbReference type="Proteomes" id="UP001189624">
    <property type="component" value="Chromosome 4"/>
</dbReference>
<evidence type="ECO:0000256" key="6">
    <source>
        <dbReference type="ARBA" id="ARBA00022777"/>
    </source>
</evidence>
<dbReference type="PANTHER" id="PTHR11406:SF32">
    <property type="entry name" value="PHOSPHOGLYCERATE KINASE"/>
    <property type="match status" value="1"/>
</dbReference>
<proteinExistence type="inferred from homology"/>
<dbReference type="GO" id="GO:0004618">
    <property type="term" value="F:phosphoglycerate kinase activity"/>
    <property type="evidence" value="ECO:0007669"/>
    <property type="project" value="UniProtKB-EC"/>
</dbReference>
<dbReference type="Gene3D" id="3.40.50.1260">
    <property type="entry name" value="Phosphoglycerate kinase, N-terminal domain"/>
    <property type="match status" value="1"/>
</dbReference>
<keyword evidence="5" id="KW-0547">Nucleotide-binding</keyword>
<dbReference type="GO" id="GO:0006096">
    <property type="term" value="P:glycolytic process"/>
    <property type="evidence" value="ECO:0007669"/>
    <property type="project" value="InterPro"/>
</dbReference>
<comment type="similarity">
    <text evidence="2">Belongs to the phosphoglycerate kinase family.</text>
</comment>
<dbReference type="EC" id="2.7.2.3" evidence="3"/>
<keyword evidence="6" id="KW-0418">Kinase</keyword>
<sequence>MTEANGNPPPPIFQLLCDFNLGKLMMGHLVNLLHGTVFFNKFCFNDFPKLFKQRRYSHTGKFAKIHEFNGVPLAWQGTGDLANHVADLFNHEINFSNGGELNGIPHIQTLRAFPREELYGKVLMVRFDSNILLKRECDKKNQSVYNAVHTIKYLHRAGAKIILVSDWNMNTPDLHIDSVAVLLAILVYLRQGKTEET</sequence>
<keyword evidence="8" id="KW-0460">Magnesium</keyword>
<protein>
    <recommendedName>
        <fullName evidence="3">phosphoglycerate kinase</fullName>
        <ecNumber evidence="3">2.7.2.3</ecNumber>
    </recommendedName>
</protein>